<dbReference type="Pfam" id="PF01590">
    <property type="entry name" value="GAF"/>
    <property type="match status" value="1"/>
</dbReference>
<dbReference type="Pfam" id="PF00990">
    <property type="entry name" value="GGDEF"/>
    <property type="match status" value="1"/>
</dbReference>
<evidence type="ECO:0000259" key="7">
    <source>
        <dbReference type="PROSITE" id="PS50887"/>
    </source>
</evidence>
<dbReference type="InterPro" id="IPR003018">
    <property type="entry name" value="GAF"/>
</dbReference>
<dbReference type="Proteomes" id="UP000483379">
    <property type="component" value="Unassembled WGS sequence"/>
</dbReference>
<dbReference type="Pfam" id="PF00563">
    <property type="entry name" value="EAL"/>
    <property type="match status" value="1"/>
</dbReference>
<evidence type="ECO:0000256" key="4">
    <source>
        <dbReference type="ARBA" id="ARBA00051114"/>
    </source>
</evidence>
<comment type="cofactor">
    <cofactor evidence="1">
        <name>Mg(2+)</name>
        <dbReference type="ChEBI" id="CHEBI:18420"/>
    </cofactor>
</comment>
<dbReference type="EMBL" id="JAAIJQ010000071">
    <property type="protein sequence ID" value="NEV64023.1"/>
    <property type="molecule type" value="Genomic_DNA"/>
</dbReference>
<feature type="domain" description="HAMP" evidence="6">
    <location>
        <begin position="297"/>
        <end position="349"/>
    </location>
</feature>
<evidence type="ECO:0000313" key="9">
    <source>
        <dbReference type="Proteomes" id="UP000483379"/>
    </source>
</evidence>
<dbReference type="CDD" id="cd01948">
    <property type="entry name" value="EAL"/>
    <property type="match status" value="1"/>
</dbReference>
<dbReference type="GO" id="GO:0016020">
    <property type="term" value="C:membrane"/>
    <property type="evidence" value="ECO:0007669"/>
    <property type="project" value="InterPro"/>
</dbReference>
<keyword evidence="9" id="KW-1185">Reference proteome</keyword>
<dbReference type="SMART" id="SM00052">
    <property type="entry name" value="EAL"/>
    <property type="match status" value="1"/>
</dbReference>
<dbReference type="SUPFAM" id="SSF141868">
    <property type="entry name" value="EAL domain-like"/>
    <property type="match status" value="1"/>
</dbReference>
<evidence type="ECO:0000259" key="5">
    <source>
        <dbReference type="PROSITE" id="PS50883"/>
    </source>
</evidence>
<dbReference type="InterPro" id="IPR043128">
    <property type="entry name" value="Rev_trsase/Diguanyl_cyclase"/>
</dbReference>
<dbReference type="InterPro" id="IPR052155">
    <property type="entry name" value="Biofilm_reg_signaling"/>
</dbReference>
<dbReference type="SMART" id="SM00267">
    <property type="entry name" value="GGDEF"/>
    <property type="match status" value="1"/>
</dbReference>
<dbReference type="CDD" id="cd06225">
    <property type="entry name" value="HAMP"/>
    <property type="match status" value="1"/>
</dbReference>
<dbReference type="PROSITE" id="PS50887">
    <property type="entry name" value="GGDEF"/>
    <property type="match status" value="1"/>
</dbReference>
<dbReference type="EC" id="3.1.4.52" evidence="2"/>
<dbReference type="NCBIfam" id="TIGR00254">
    <property type="entry name" value="GGDEF"/>
    <property type="match status" value="1"/>
</dbReference>
<dbReference type="GO" id="GO:0007165">
    <property type="term" value="P:signal transduction"/>
    <property type="evidence" value="ECO:0007669"/>
    <property type="project" value="InterPro"/>
</dbReference>
<organism evidence="8 9">
    <name type="scientific">Thiorhodococcus minor</name>
    <dbReference type="NCBI Taxonomy" id="57489"/>
    <lineage>
        <taxon>Bacteria</taxon>
        <taxon>Pseudomonadati</taxon>
        <taxon>Pseudomonadota</taxon>
        <taxon>Gammaproteobacteria</taxon>
        <taxon>Chromatiales</taxon>
        <taxon>Chromatiaceae</taxon>
        <taxon>Thiorhodococcus</taxon>
    </lineage>
</organism>
<evidence type="ECO:0000256" key="3">
    <source>
        <dbReference type="ARBA" id="ARBA00022636"/>
    </source>
</evidence>
<protein>
    <recommendedName>
        <fullName evidence="2">cyclic-guanylate-specific phosphodiesterase</fullName>
        <ecNumber evidence="2">3.1.4.52</ecNumber>
    </recommendedName>
</protein>
<dbReference type="SUPFAM" id="SSF55781">
    <property type="entry name" value="GAF domain-like"/>
    <property type="match status" value="1"/>
</dbReference>
<accession>A0A6M0K528</accession>
<reference evidence="8 9" key="1">
    <citation type="submission" date="2020-02" db="EMBL/GenBank/DDBJ databases">
        <title>Genome sequences of Thiorhodococcus mannitoliphagus and Thiorhodococcus minor, purple sulfur photosynthetic bacteria in the gammaproteobacterial family, Chromatiaceae.</title>
        <authorList>
            <person name="Aviles F.A."/>
            <person name="Meyer T.E."/>
            <person name="Kyndt J.A."/>
        </authorList>
    </citation>
    <scope>NUCLEOTIDE SEQUENCE [LARGE SCALE GENOMIC DNA]</scope>
    <source>
        <strain evidence="8 9">DSM 11518</strain>
    </source>
</reference>
<dbReference type="Gene3D" id="6.10.340.10">
    <property type="match status" value="1"/>
</dbReference>
<name>A0A6M0K528_9GAMM</name>
<dbReference type="SUPFAM" id="SSF55073">
    <property type="entry name" value="Nucleotide cyclase"/>
    <property type="match status" value="1"/>
</dbReference>
<dbReference type="CDD" id="cd01949">
    <property type="entry name" value="GGDEF"/>
    <property type="match status" value="1"/>
</dbReference>
<comment type="caution">
    <text evidence="8">The sequence shown here is derived from an EMBL/GenBank/DDBJ whole genome shotgun (WGS) entry which is preliminary data.</text>
</comment>
<dbReference type="InterPro" id="IPR029787">
    <property type="entry name" value="Nucleotide_cyclase"/>
</dbReference>
<dbReference type="FunFam" id="3.20.20.450:FF:000001">
    <property type="entry name" value="Cyclic di-GMP phosphodiesterase yahA"/>
    <property type="match status" value="1"/>
</dbReference>
<dbReference type="InterPro" id="IPR003660">
    <property type="entry name" value="HAMP_dom"/>
</dbReference>
<dbReference type="PANTHER" id="PTHR44757">
    <property type="entry name" value="DIGUANYLATE CYCLASE DGCP"/>
    <property type="match status" value="1"/>
</dbReference>
<evidence type="ECO:0000313" key="8">
    <source>
        <dbReference type="EMBL" id="NEV64023.1"/>
    </source>
</evidence>
<dbReference type="InterPro" id="IPR029016">
    <property type="entry name" value="GAF-like_dom_sf"/>
</dbReference>
<sequence>MKIKMEFLRSRLARRVFTLFVISALVPITLLALLSYGQVKALLSDTQYAAIKQSNKNYGLALLERLLLLDSELKWEADGLAREWRPDQDREEAMRDLAAWQGFQSVRVYTPAQMEQDAPRPLTDLAQDEDARTYLGNDKAILISAPQPGLSGRVYLLRMIAREDKTPAYLLGEIAPSFLFGKRDTFSEMAQTCVLNENHLPLFCSHNVDALGPQQLERLSHSPSGHFEMTDAQGHAHLVSYWSVFLKPNFRVQDWTILSRAPASAALEPIADFRLIFASVIALTIAIVALLSVHQIRRSLVPLERMLDGVKRITRRDFSRPVEVDSGDELEVLAASMNKMASTLDKQFHTLSTLAEIDQLILSSLKADDIVRTVLTRTSDILRYDHISMTVLEAGDRAVCYTLASDSHLREIIATRTLAVEPSESATLARKQYQTAVLGPERPSGYLQTLQDRGARQTLTLPVLVKERVYALICLGYAESIAIDREDIELARDLANRVAVALANASWEDQLYKLAHYDSLTELPNRLLLKDRLHQALASAERRKSFIAVLFIDLDRFKNVNDSLGHATGDYLLREVGERLRRTLREEDTIARLGGDEFVVVVQASEHAHESLSLTTAIAQKLLLALASPLYLNDREIITTASIGIACYPTDGETASELLKNADAAMYHAKASGKDNYQFYSKILNAEALERLELENCLRHALDRNELELAYQPKYETQSERICGAEALLRWTHPQRGRISPAEFVPICEEIGLIIPIGEWIVREVCGQLNAWRDAGLAAVPVAINLSAVQFRQPDLIDRVLKIVAETGVDPELLEFEITEGAAMENIALTTATLSHFQAQGFHLSIDDFGTGHSSLSYLKQFPINTLKVDQSFVRHLCESPKDAAIVKSIVTLAHSLDFTVVAEGVETRAQLDHLSGLGCDVIQGYLFSRPVPPQELAELLDETSLARAAV</sequence>
<dbReference type="SMART" id="SM00304">
    <property type="entry name" value="HAMP"/>
    <property type="match status" value="1"/>
</dbReference>
<evidence type="ECO:0000256" key="2">
    <source>
        <dbReference type="ARBA" id="ARBA00012282"/>
    </source>
</evidence>
<dbReference type="InterPro" id="IPR035919">
    <property type="entry name" value="EAL_sf"/>
</dbReference>
<dbReference type="Gene3D" id="3.20.20.450">
    <property type="entry name" value="EAL domain"/>
    <property type="match status" value="1"/>
</dbReference>
<dbReference type="Gene3D" id="3.30.70.270">
    <property type="match status" value="1"/>
</dbReference>
<dbReference type="AlphaFoldDB" id="A0A6M0K528"/>
<dbReference type="RefSeq" id="WP_164454516.1">
    <property type="nucleotide sequence ID" value="NZ_JAAIJQ010000071.1"/>
</dbReference>
<keyword evidence="3" id="KW-0973">c-di-GMP</keyword>
<evidence type="ECO:0000259" key="6">
    <source>
        <dbReference type="PROSITE" id="PS50885"/>
    </source>
</evidence>
<feature type="domain" description="GGDEF" evidence="7">
    <location>
        <begin position="545"/>
        <end position="682"/>
    </location>
</feature>
<proteinExistence type="predicted"/>
<dbReference type="GO" id="GO:0071111">
    <property type="term" value="F:cyclic-guanylate-specific phosphodiesterase activity"/>
    <property type="evidence" value="ECO:0007669"/>
    <property type="project" value="UniProtKB-EC"/>
</dbReference>
<dbReference type="PROSITE" id="PS50885">
    <property type="entry name" value="HAMP"/>
    <property type="match status" value="1"/>
</dbReference>
<dbReference type="GO" id="GO:0071732">
    <property type="term" value="P:cellular response to nitric oxide"/>
    <property type="evidence" value="ECO:0007669"/>
    <property type="project" value="UniProtKB-ARBA"/>
</dbReference>
<evidence type="ECO:0000256" key="1">
    <source>
        <dbReference type="ARBA" id="ARBA00001946"/>
    </source>
</evidence>
<dbReference type="PROSITE" id="PS50883">
    <property type="entry name" value="EAL"/>
    <property type="match status" value="1"/>
</dbReference>
<feature type="domain" description="EAL" evidence="5">
    <location>
        <begin position="691"/>
        <end position="945"/>
    </location>
</feature>
<dbReference type="InterPro" id="IPR001633">
    <property type="entry name" value="EAL_dom"/>
</dbReference>
<dbReference type="Pfam" id="PF00672">
    <property type="entry name" value="HAMP"/>
    <property type="match status" value="1"/>
</dbReference>
<dbReference type="FunFam" id="3.30.70.270:FF:000001">
    <property type="entry name" value="Diguanylate cyclase domain protein"/>
    <property type="match status" value="1"/>
</dbReference>
<dbReference type="InterPro" id="IPR000160">
    <property type="entry name" value="GGDEF_dom"/>
</dbReference>
<dbReference type="SUPFAM" id="SSF158472">
    <property type="entry name" value="HAMP domain-like"/>
    <property type="match status" value="1"/>
</dbReference>
<comment type="catalytic activity">
    <reaction evidence="4">
        <text>3',3'-c-di-GMP + H2O = 5'-phosphoguanylyl(3'-&gt;5')guanosine + H(+)</text>
        <dbReference type="Rhea" id="RHEA:24902"/>
        <dbReference type="ChEBI" id="CHEBI:15377"/>
        <dbReference type="ChEBI" id="CHEBI:15378"/>
        <dbReference type="ChEBI" id="CHEBI:58754"/>
        <dbReference type="ChEBI" id="CHEBI:58805"/>
        <dbReference type="EC" id="3.1.4.52"/>
    </reaction>
    <physiologicalReaction direction="left-to-right" evidence="4">
        <dbReference type="Rhea" id="RHEA:24903"/>
    </physiologicalReaction>
</comment>
<dbReference type="SMART" id="SM00065">
    <property type="entry name" value="GAF"/>
    <property type="match status" value="1"/>
</dbReference>
<dbReference type="PANTHER" id="PTHR44757:SF2">
    <property type="entry name" value="BIOFILM ARCHITECTURE MAINTENANCE PROTEIN MBAA"/>
    <property type="match status" value="1"/>
</dbReference>
<gene>
    <name evidence="8" type="ORF">G3446_19400</name>
</gene>
<dbReference type="Gene3D" id="3.30.450.40">
    <property type="match status" value="1"/>
</dbReference>